<dbReference type="GO" id="GO:0046872">
    <property type="term" value="F:metal ion binding"/>
    <property type="evidence" value="ECO:0007669"/>
    <property type="project" value="UniProtKB-KW"/>
</dbReference>
<organism evidence="9 10">
    <name type="scientific">Varanus komodoensis</name>
    <name type="common">Komodo dragon</name>
    <dbReference type="NCBI Taxonomy" id="61221"/>
    <lineage>
        <taxon>Eukaryota</taxon>
        <taxon>Metazoa</taxon>
        <taxon>Chordata</taxon>
        <taxon>Craniata</taxon>
        <taxon>Vertebrata</taxon>
        <taxon>Euteleostomi</taxon>
        <taxon>Lepidosauria</taxon>
        <taxon>Squamata</taxon>
        <taxon>Bifurcata</taxon>
        <taxon>Unidentata</taxon>
        <taxon>Episquamata</taxon>
        <taxon>Toxicofera</taxon>
        <taxon>Anguimorpha</taxon>
        <taxon>Paleoanguimorpha</taxon>
        <taxon>Varanoidea</taxon>
        <taxon>Varanidae</taxon>
        <taxon>Varanus</taxon>
    </lineage>
</organism>
<keyword evidence="4" id="KW-0479">Metal-binding</keyword>
<evidence type="ECO:0000259" key="7">
    <source>
        <dbReference type="Pfam" id="PF21137"/>
    </source>
</evidence>
<dbReference type="PANTHER" id="PTHR13267:SF3">
    <property type="entry name" value="ZINC FINGER PROTEIN 277"/>
    <property type="match status" value="1"/>
</dbReference>
<evidence type="ECO:0000256" key="1">
    <source>
        <dbReference type="ARBA" id="ARBA00004496"/>
    </source>
</evidence>
<dbReference type="InterPro" id="IPR049009">
    <property type="entry name" value="ANM3_Znf-C2H2"/>
</dbReference>
<protein>
    <recommendedName>
        <fullName evidence="2">type I protein arginine methyltransferase</fullName>
        <ecNumber evidence="2">2.1.1.319</ecNumber>
    </recommendedName>
</protein>
<dbReference type="AlphaFoldDB" id="A0A8D2Q4Q2"/>
<evidence type="ECO:0000256" key="2">
    <source>
        <dbReference type="ARBA" id="ARBA00011925"/>
    </source>
</evidence>
<keyword evidence="3" id="KW-0963">Cytoplasm</keyword>
<reference evidence="9" key="1">
    <citation type="submission" date="2025-08" db="UniProtKB">
        <authorList>
            <consortium name="Ensembl"/>
        </authorList>
    </citation>
    <scope>IDENTIFICATION</scope>
</reference>
<accession>A0A8D2Q4Q2</accession>
<dbReference type="Pfam" id="PF21137">
    <property type="entry name" value="ANM3_C2H2_Zf"/>
    <property type="match status" value="1"/>
</dbReference>
<keyword evidence="10" id="KW-1185">Reference proteome</keyword>
<dbReference type="InterPro" id="IPR049482">
    <property type="entry name" value="ANM3-like_C2H2_Zf"/>
</dbReference>
<reference evidence="9" key="2">
    <citation type="submission" date="2025-09" db="UniProtKB">
        <authorList>
            <consortium name="Ensembl"/>
        </authorList>
    </citation>
    <scope>IDENTIFICATION</scope>
</reference>
<evidence type="ECO:0000313" key="10">
    <source>
        <dbReference type="Proteomes" id="UP000694545"/>
    </source>
</evidence>
<keyword evidence="5" id="KW-0862">Zinc</keyword>
<dbReference type="Ensembl" id="ENSVKKT00000019873.1">
    <property type="protein sequence ID" value="ENSVKKP00000019396.1"/>
    <property type="gene ID" value="ENSVKKG00000013157.1"/>
</dbReference>
<dbReference type="InterPro" id="IPR040048">
    <property type="entry name" value="ZNF277"/>
</dbReference>
<proteinExistence type="predicted"/>
<dbReference type="EC" id="2.1.1.319" evidence="2"/>
<name>A0A8D2Q4Q2_VARKO</name>
<evidence type="ECO:0000259" key="8">
    <source>
        <dbReference type="Pfam" id="PF21336"/>
    </source>
</evidence>
<dbReference type="Proteomes" id="UP000694545">
    <property type="component" value="Unplaced"/>
</dbReference>
<feature type="domain" description="Protein arginine N-methyltransferase 3-like C2H2 zinc finger" evidence="7">
    <location>
        <begin position="109"/>
        <end position="153"/>
    </location>
</feature>
<evidence type="ECO:0000256" key="5">
    <source>
        <dbReference type="ARBA" id="ARBA00022833"/>
    </source>
</evidence>
<dbReference type="GO" id="GO:0005737">
    <property type="term" value="C:cytoplasm"/>
    <property type="evidence" value="ECO:0007669"/>
    <property type="project" value="UniProtKB-SubCell"/>
</dbReference>
<evidence type="ECO:0000256" key="3">
    <source>
        <dbReference type="ARBA" id="ARBA00022490"/>
    </source>
</evidence>
<evidence type="ECO:0000256" key="6">
    <source>
        <dbReference type="SAM" id="MobiDB-lite"/>
    </source>
</evidence>
<dbReference type="Pfam" id="PF21336">
    <property type="entry name" value="ANM3_zf-C2H2"/>
    <property type="match status" value="1"/>
</dbReference>
<feature type="region of interest" description="Disordered" evidence="6">
    <location>
        <begin position="42"/>
        <end position="75"/>
    </location>
</feature>
<sequence>MSCRAAEAVGRSPRVPEGSLARVSLGGAHFCPLVIAGEVPAAEGGGSEDEPCWSDSGSESAWEEDDEDPESRGPAGRARCLFCDRFFSSAEDAFCHCTSDHGFNIGMLAHKHRLDFYGYIKLVNFIRLEKPAVEYLCTISSPFPWEEEKYLKPALEDDLLLQFGKVSFNLKFVVSLHQYKHCCVLIVYSSKDSA</sequence>
<dbReference type="PANTHER" id="PTHR13267">
    <property type="entry name" value="ZINC FINGER PROTEIN 277"/>
    <property type="match status" value="1"/>
</dbReference>
<feature type="domain" description="Protein arginine N-methyltransferase 3 C2H2 zinc finger" evidence="8">
    <location>
        <begin position="79"/>
        <end position="96"/>
    </location>
</feature>
<evidence type="ECO:0000313" key="9">
    <source>
        <dbReference type="Ensembl" id="ENSVKKP00000019396.1"/>
    </source>
</evidence>
<dbReference type="InterPro" id="IPR036236">
    <property type="entry name" value="Znf_C2H2_sf"/>
</dbReference>
<dbReference type="GO" id="GO:0035242">
    <property type="term" value="F:protein-arginine omega-N asymmetric methyltransferase activity"/>
    <property type="evidence" value="ECO:0007669"/>
    <property type="project" value="UniProtKB-EC"/>
</dbReference>
<comment type="subcellular location">
    <subcellularLocation>
        <location evidence="1">Cytoplasm</location>
    </subcellularLocation>
</comment>
<evidence type="ECO:0000256" key="4">
    <source>
        <dbReference type="ARBA" id="ARBA00022723"/>
    </source>
</evidence>
<dbReference type="SUPFAM" id="SSF57667">
    <property type="entry name" value="beta-beta-alpha zinc fingers"/>
    <property type="match status" value="1"/>
</dbReference>